<evidence type="ECO:0000313" key="1">
    <source>
        <dbReference type="EMBL" id="KAI0041455.1"/>
    </source>
</evidence>
<keyword evidence="2" id="KW-1185">Reference proteome</keyword>
<reference evidence="1" key="1">
    <citation type="submission" date="2021-02" db="EMBL/GenBank/DDBJ databases">
        <authorList>
            <consortium name="DOE Joint Genome Institute"/>
            <person name="Ahrendt S."/>
            <person name="Looney B.P."/>
            <person name="Miyauchi S."/>
            <person name="Morin E."/>
            <person name="Drula E."/>
            <person name="Courty P.E."/>
            <person name="Chicoki N."/>
            <person name="Fauchery L."/>
            <person name="Kohler A."/>
            <person name="Kuo A."/>
            <person name="Labutti K."/>
            <person name="Pangilinan J."/>
            <person name="Lipzen A."/>
            <person name="Riley R."/>
            <person name="Andreopoulos W."/>
            <person name="He G."/>
            <person name="Johnson J."/>
            <person name="Barry K.W."/>
            <person name="Grigoriev I.V."/>
            <person name="Nagy L."/>
            <person name="Hibbett D."/>
            <person name="Henrissat B."/>
            <person name="Matheny P.B."/>
            <person name="Labbe J."/>
            <person name="Martin F."/>
        </authorList>
    </citation>
    <scope>NUCLEOTIDE SEQUENCE</scope>
    <source>
        <strain evidence="1">FP105234-sp</strain>
    </source>
</reference>
<gene>
    <name evidence="1" type="ORF">FA95DRAFT_1610988</name>
</gene>
<accession>A0ACB8RBL2</accession>
<dbReference type="Proteomes" id="UP000814033">
    <property type="component" value="Unassembled WGS sequence"/>
</dbReference>
<proteinExistence type="predicted"/>
<sequence length="188" mass="20767">MKVARPEAEVRAGRREAHRERLHNDVATSQATVSAATSLYWGAVFWYNLESGGCDTAPVLVRLAFRSTVKYERTGTRKMALITEPPPSPSPDASAARHPRQLLLEDAGAFERSVYTPLGVQLQALRGTDDVTVEGCERAAPAGDAAQIRDREHQFVAIRWNFGGEPPAQRLALHSTQARRTDEVRGHR</sequence>
<reference evidence="1" key="2">
    <citation type="journal article" date="2022" name="New Phytol.">
        <title>Evolutionary transition to the ectomycorrhizal habit in the genomes of a hyperdiverse lineage of mushroom-forming fungi.</title>
        <authorList>
            <person name="Looney B."/>
            <person name="Miyauchi S."/>
            <person name="Morin E."/>
            <person name="Drula E."/>
            <person name="Courty P.E."/>
            <person name="Kohler A."/>
            <person name="Kuo A."/>
            <person name="LaButti K."/>
            <person name="Pangilinan J."/>
            <person name="Lipzen A."/>
            <person name="Riley R."/>
            <person name="Andreopoulos W."/>
            <person name="He G."/>
            <person name="Johnson J."/>
            <person name="Nolan M."/>
            <person name="Tritt A."/>
            <person name="Barry K.W."/>
            <person name="Grigoriev I.V."/>
            <person name="Nagy L.G."/>
            <person name="Hibbett D."/>
            <person name="Henrissat B."/>
            <person name="Matheny P.B."/>
            <person name="Labbe J."/>
            <person name="Martin F.M."/>
        </authorList>
    </citation>
    <scope>NUCLEOTIDE SEQUENCE</scope>
    <source>
        <strain evidence="1">FP105234-sp</strain>
    </source>
</reference>
<name>A0ACB8RBL2_9AGAM</name>
<dbReference type="EMBL" id="MU276121">
    <property type="protein sequence ID" value="KAI0041455.1"/>
    <property type="molecule type" value="Genomic_DNA"/>
</dbReference>
<comment type="caution">
    <text evidence="1">The sequence shown here is derived from an EMBL/GenBank/DDBJ whole genome shotgun (WGS) entry which is preliminary data.</text>
</comment>
<organism evidence="1 2">
    <name type="scientific">Auriscalpium vulgare</name>
    <dbReference type="NCBI Taxonomy" id="40419"/>
    <lineage>
        <taxon>Eukaryota</taxon>
        <taxon>Fungi</taxon>
        <taxon>Dikarya</taxon>
        <taxon>Basidiomycota</taxon>
        <taxon>Agaricomycotina</taxon>
        <taxon>Agaricomycetes</taxon>
        <taxon>Russulales</taxon>
        <taxon>Auriscalpiaceae</taxon>
        <taxon>Auriscalpium</taxon>
    </lineage>
</organism>
<evidence type="ECO:0000313" key="2">
    <source>
        <dbReference type="Proteomes" id="UP000814033"/>
    </source>
</evidence>
<protein>
    <submittedName>
        <fullName evidence="1">Uncharacterized protein</fullName>
    </submittedName>
</protein>